<gene>
    <name evidence="9" type="ORF">K8U72_10315</name>
</gene>
<dbReference type="Gene3D" id="3.40.720.10">
    <property type="entry name" value="Alkaline Phosphatase, subunit A"/>
    <property type="match status" value="1"/>
</dbReference>
<dbReference type="RefSeq" id="WP_274959716.1">
    <property type="nucleotide sequence ID" value="NZ_DYWQ01000158.1"/>
</dbReference>
<dbReference type="Proteomes" id="UP000697330">
    <property type="component" value="Unassembled WGS sequence"/>
</dbReference>
<proteinExistence type="predicted"/>
<evidence type="ECO:0000256" key="2">
    <source>
        <dbReference type="ARBA" id="ARBA00004936"/>
    </source>
</evidence>
<evidence type="ECO:0000256" key="7">
    <source>
        <dbReference type="SAM" id="Phobius"/>
    </source>
</evidence>
<feature type="transmembrane region" description="Helical" evidence="7">
    <location>
        <begin position="248"/>
        <end position="266"/>
    </location>
</feature>
<feature type="transmembrane region" description="Helical" evidence="7">
    <location>
        <begin position="37"/>
        <end position="59"/>
    </location>
</feature>
<accession>A0A921GGZ0</accession>
<dbReference type="GO" id="GO:0005886">
    <property type="term" value="C:plasma membrane"/>
    <property type="evidence" value="ECO:0007669"/>
    <property type="project" value="UniProtKB-SubCell"/>
</dbReference>
<protein>
    <submittedName>
        <fullName evidence="9">LTA synthase family protein</fullName>
    </submittedName>
</protein>
<dbReference type="EMBL" id="DYWQ01000158">
    <property type="protein sequence ID" value="HJF46152.1"/>
    <property type="molecule type" value="Genomic_DNA"/>
</dbReference>
<keyword evidence="6 7" id="KW-0472">Membrane</keyword>
<sequence>MPLALIPLVALCALTAGSVLFVRRSLAKGGLPRPSAFCWLAAPALMLIAAIVWCWGGLYLGGASELVSLCAAALVAGAAALLRDPILAALDARAAAAGIPRRLPHALLAILAIAAGVALGFLAMELPYAEGGLAVEPRFALGEALLVLGALTFLYFLFQRRGSGIALGVGTCAFIGLTQFFVASFKASAILPNDLFVLGTAAAVSGSYVYSVDGRVLLGLTCLLVSLALCALVLPIPAEGRAARARSAAANLAAACLAFVALWAGATLPSYFDDLGVGMEYWYTLTYYRRQGFLTSFVAVAQDLPVEEPEGYSAAAARDLEASYVAAFDETRGSGGERSAAAAQFDESRPTVICIMNETFSDLSCLDGESWGYEGLGYLGQIPGRVLSGDLAVSVLGGGTCNSEFEFLTGIPLAYVGDGKYPYSLYDLSVAPSLARQFSELGYRTTAMHPNYATNWNRDRVYEALGFDEFLTIDDFPGAEWYHSGVSDAETYDRILRLLDEHAGPQLIFDVTMQNHSSYDQNNIGEVEQYHVDGVSDYDNGRLSEYLGCIAESERALEGLLSALEELDRPVVVLFFGDHQPALSSIVNDAVYPDESDELAHNLRVHETTYFVWANYDIAGAGGLDEEATSVCYLGSLLAEKIGAPLTDYQKAQLVAWEEMPALSLLGARDASGAWTPLDEADALPSVYDDLAQMSYLEFASKLE</sequence>
<dbReference type="Pfam" id="PF00884">
    <property type="entry name" value="Sulfatase"/>
    <property type="match status" value="1"/>
</dbReference>
<dbReference type="InterPro" id="IPR017850">
    <property type="entry name" value="Alkaline_phosphatase_core_sf"/>
</dbReference>
<dbReference type="AlphaFoldDB" id="A0A921GGZ0"/>
<reference evidence="9" key="1">
    <citation type="journal article" date="2021" name="PeerJ">
        <title>Extensive microbial diversity within the chicken gut microbiome revealed by metagenomics and culture.</title>
        <authorList>
            <person name="Gilroy R."/>
            <person name="Ravi A."/>
            <person name="Getino M."/>
            <person name="Pursley I."/>
            <person name="Horton D.L."/>
            <person name="Alikhan N.F."/>
            <person name="Baker D."/>
            <person name="Gharbi K."/>
            <person name="Hall N."/>
            <person name="Watson M."/>
            <person name="Adriaenssens E.M."/>
            <person name="Foster-Nyarko E."/>
            <person name="Jarju S."/>
            <person name="Secka A."/>
            <person name="Antonio M."/>
            <person name="Oren A."/>
            <person name="Chaudhuri R.R."/>
            <person name="La Ragione R."/>
            <person name="Hildebrand F."/>
            <person name="Pallen M.J."/>
        </authorList>
    </citation>
    <scope>NUCLEOTIDE SEQUENCE</scope>
    <source>
        <strain evidence="9">CHK124-7917</strain>
    </source>
</reference>
<feature type="transmembrane region" description="Helical" evidence="7">
    <location>
        <begin position="66"/>
        <end position="86"/>
    </location>
</feature>
<evidence type="ECO:0000256" key="5">
    <source>
        <dbReference type="ARBA" id="ARBA00022989"/>
    </source>
</evidence>
<feature type="transmembrane region" description="Helical" evidence="7">
    <location>
        <begin position="216"/>
        <end position="236"/>
    </location>
</feature>
<dbReference type="PANTHER" id="PTHR47371:SF3">
    <property type="entry name" value="PHOSPHOGLYCEROL TRANSFERASE I"/>
    <property type="match status" value="1"/>
</dbReference>
<evidence type="ECO:0000256" key="6">
    <source>
        <dbReference type="ARBA" id="ARBA00023136"/>
    </source>
</evidence>
<dbReference type="SUPFAM" id="SSF53649">
    <property type="entry name" value="Alkaline phosphatase-like"/>
    <property type="match status" value="1"/>
</dbReference>
<evidence type="ECO:0000313" key="9">
    <source>
        <dbReference type="EMBL" id="HJF46152.1"/>
    </source>
</evidence>
<feature type="transmembrane region" description="Helical" evidence="7">
    <location>
        <begin position="164"/>
        <end position="183"/>
    </location>
</feature>
<feature type="transmembrane region" description="Helical" evidence="7">
    <location>
        <begin position="106"/>
        <end position="127"/>
    </location>
</feature>
<dbReference type="InterPro" id="IPR050448">
    <property type="entry name" value="OpgB/LTA_synthase_biosynth"/>
</dbReference>
<evidence type="ECO:0000256" key="3">
    <source>
        <dbReference type="ARBA" id="ARBA00022475"/>
    </source>
</evidence>
<dbReference type="PANTHER" id="PTHR47371">
    <property type="entry name" value="LIPOTEICHOIC ACID SYNTHASE"/>
    <property type="match status" value="1"/>
</dbReference>
<name>A0A921GGZ0_9ACTN</name>
<comment type="caution">
    <text evidence="9">The sequence shown here is derived from an EMBL/GenBank/DDBJ whole genome shotgun (WGS) entry which is preliminary data.</text>
</comment>
<feature type="transmembrane region" description="Helical" evidence="7">
    <location>
        <begin position="139"/>
        <end position="158"/>
    </location>
</feature>
<comment type="pathway">
    <text evidence="2">Cell wall biogenesis; lipoteichoic acid biosynthesis.</text>
</comment>
<keyword evidence="4 7" id="KW-0812">Transmembrane</keyword>
<keyword evidence="5 7" id="KW-1133">Transmembrane helix</keyword>
<keyword evidence="3" id="KW-1003">Cell membrane</keyword>
<comment type="subcellular location">
    <subcellularLocation>
        <location evidence="1">Cell membrane</location>
        <topology evidence="1">Multi-pass membrane protein</topology>
    </subcellularLocation>
</comment>
<reference evidence="9" key="2">
    <citation type="submission" date="2021-09" db="EMBL/GenBank/DDBJ databases">
        <authorList>
            <person name="Gilroy R."/>
        </authorList>
    </citation>
    <scope>NUCLEOTIDE SEQUENCE</scope>
    <source>
        <strain evidence="9">CHK124-7917</strain>
    </source>
</reference>
<evidence type="ECO:0000256" key="4">
    <source>
        <dbReference type="ARBA" id="ARBA00022692"/>
    </source>
</evidence>
<evidence type="ECO:0000259" key="8">
    <source>
        <dbReference type="Pfam" id="PF00884"/>
    </source>
</evidence>
<organism evidence="9 10">
    <name type="scientific">Thermophilibacter provencensis</name>
    <dbReference type="NCBI Taxonomy" id="1852386"/>
    <lineage>
        <taxon>Bacteria</taxon>
        <taxon>Bacillati</taxon>
        <taxon>Actinomycetota</taxon>
        <taxon>Coriobacteriia</taxon>
        <taxon>Coriobacteriales</taxon>
        <taxon>Atopobiaceae</taxon>
        <taxon>Thermophilibacter</taxon>
    </lineage>
</organism>
<dbReference type="InterPro" id="IPR000917">
    <property type="entry name" value="Sulfatase_N"/>
</dbReference>
<dbReference type="CDD" id="cd16015">
    <property type="entry name" value="LTA_synthase"/>
    <property type="match status" value="1"/>
</dbReference>
<evidence type="ECO:0000313" key="10">
    <source>
        <dbReference type="Proteomes" id="UP000697330"/>
    </source>
</evidence>
<feature type="domain" description="Sulfatase N-terminal" evidence="8">
    <location>
        <begin position="351"/>
        <end position="630"/>
    </location>
</feature>
<evidence type="ECO:0000256" key="1">
    <source>
        <dbReference type="ARBA" id="ARBA00004651"/>
    </source>
</evidence>